<comment type="caution">
    <text evidence="8">The sequence shown here is derived from an EMBL/GenBank/DDBJ whole genome shotgun (WGS) entry which is preliminary data.</text>
</comment>
<feature type="transmembrane region" description="Helical" evidence="7">
    <location>
        <begin position="360"/>
        <end position="382"/>
    </location>
</feature>
<keyword evidence="9" id="KW-1185">Reference proteome</keyword>
<feature type="transmembrane region" description="Helical" evidence="7">
    <location>
        <begin position="251"/>
        <end position="270"/>
    </location>
</feature>
<keyword evidence="3" id="KW-0813">Transport</keyword>
<dbReference type="PANTHER" id="PTHR10332:SF88">
    <property type="entry name" value="EQUILIBRATIVE NUCLEOSIDE TRANSPORTER 1, ISOFORM A"/>
    <property type="match status" value="1"/>
</dbReference>
<comment type="subcellular location">
    <subcellularLocation>
        <location evidence="1">Membrane</location>
        <topology evidence="1">Multi-pass membrane protein</topology>
    </subcellularLocation>
</comment>
<reference evidence="8 9" key="1">
    <citation type="journal article" date="2021" name="BMC Biol.">
        <title>Horizontally acquired antibacterial genes associated with adaptive radiation of ladybird beetles.</title>
        <authorList>
            <person name="Li H.S."/>
            <person name="Tang X.F."/>
            <person name="Huang Y.H."/>
            <person name="Xu Z.Y."/>
            <person name="Chen M.L."/>
            <person name="Du X.Y."/>
            <person name="Qiu B.Y."/>
            <person name="Chen P.T."/>
            <person name="Zhang W."/>
            <person name="Slipinski A."/>
            <person name="Escalona H.E."/>
            <person name="Waterhouse R.M."/>
            <person name="Zwick A."/>
            <person name="Pang H."/>
        </authorList>
    </citation>
    <scope>NUCLEOTIDE SEQUENCE [LARGE SCALE GENOMIC DNA]</scope>
    <source>
        <strain evidence="8">SYSU2018</strain>
    </source>
</reference>
<dbReference type="GO" id="GO:0022857">
    <property type="term" value="F:transmembrane transporter activity"/>
    <property type="evidence" value="ECO:0007669"/>
    <property type="project" value="UniProtKB-ARBA"/>
</dbReference>
<evidence type="ECO:0000256" key="7">
    <source>
        <dbReference type="SAM" id="Phobius"/>
    </source>
</evidence>
<evidence type="ECO:0000256" key="6">
    <source>
        <dbReference type="ARBA" id="ARBA00023136"/>
    </source>
</evidence>
<dbReference type="AlphaFoldDB" id="A0ABD2MVS9"/>
<protein>
    <recommendedName>
        <fullName evidence="10">Equilibrative nucleoside transporter 3</fullName>
    </recommendedName>
</protein>
<evidence type="ECO:0000256" key="1">
    <source>
        <dbReference type="ARBA" id="ARBA00004141"/>
    </source>
</evidence>
<sequence length="420" mass="47299">MKPPTIGNNKSSQPEDPFHIIYITFFLIGVLLLLPFNFFTTANHYWMHKFRNTTSAQISVDDRTWWQIEFASILVIISQTTSMCFNTFVTLIRFKLNTRITVICAIFVILLLFIVMLSFIFVDTDTWQNQFFFITMATVAAINAMKSFINICIYEVISFFPSHYLIPYLIGQGTAGIMSAVFQIISLALAVDSKLTAIIYFSSGIGFVAVTLGMFVISLQTNFFKYHVKASIASKRTQVLNHTEIFEIFKCMWTSVAIMGLVIFTVIPVYPAVASLVVSAGLGDGKWNDLFFVPVTTYFLYCISDVCGRIIASKVKKKLNGSYLVVITLLRFFLFVPAVMMCNARPRKNLPVLFPHDWQYTIIIITFGASSGYLANVAYMNVENLVSPEKKTDAFSLLSTSNGVILFLASFMGQVCVQIL</sequence>
<evidence type="ECO:0000256" key="5">
    <source>
        <dbReference type="ARBA" id="ARBA00022989"/>
    </source>
</evidence>
<keyword evidence="4 7" id="KW-0812">Transmembrane</keyword>
<feature type="transmembrane region" description="Helical" evidence="7">
    <location>
        <begin position="133"/>
        <end position="153"/>
    </location>
</feature>
<evidence type="ECO:0000256" key="2">
    <source>
        <dbReference type="ARBA" id="ARBA00007965"/>
    </source>
</evidence>
<proteinExistence type="inferred from homology"/>
<dbReference type="SUPFAM" id="SSF103473">
    <property type="entry name" value="MFS general substrate transporter"/>
    <property type="match status" value="1"/>
</dbReference>
<evidence type="ECO:0000313" key="8">
    <source>
        <dbReference type="EMBL" id="KAL3270275.1"/>
    </source>
</evidence>
<dbReference type="InterPro" id="IPR036259">
    <property type="entry name" value="MFS_trans_sf"/>
</dbReference>
<keyword evidence="6 7" id="KW-0472">Membrane</keyword>
<accession>A0ABD2MVS9</accession>
<evidence type="ECO:0000256" key="4">
    <source>
        <dbReference type="ARBA" id="ARBA00022692"/>
    </source>
</evidence>
<feature type="transmembrane region" description="Helical" evidence="7">
    <location>
        <begin position="394"/>
        <end position="413"/>
    </location>
</feature>
<dbReference type="PANTHER" id="PTHR10332">
    <property type="entry name" value="EQUILIBRATIVE NUCLEOSIDE TRANSPORTER"/>
    <property type="match status" value="1"/>
</dbReference>
<feature type="transmembrane region" description="Helical" evidence="7">
    <location>
        <begin position="100"/>
        <end position="121"/>
    </location>
</feature>
<dbReference type="GO" id="GO:0015858">
    <property type="term" value="P:nucleoside transport"/>
    <property type="evidence" value="ECO:0007669"/>
    <property type="project" value="UniProtKB-ARBA"/>
</dbReference>
<evidence type="ECO:0000313" key="9">
    <source>
        <dbReference type="Proteomes" id="UP001516400"/>
    </source>
</evidence>
<feature type="transmembrane region" description="Helical" evidence="7">
    <location>
        <begin position="290"/>
        <end position="311"/>
    </location>
</feature>
<feature type="transmembrane region" description="Helical" evidence="7">
    <location>
        <begin position="20"/>
        <end position="46"/>
    </location>
</feature>
<feature type="transmembrane region" description="Helical" evidence="7">
    <location>
        <begin position="323"/>
        <end position="340"/>
    </location>
</feature>
<dbReference type="EMBL" id="JABFTP020000021">
    <property type="protein sequence ID" value="KAL3270275.1"/>
    <property type="molecule type" value="Genomic_DNA"/>
</dbReference>
<feature type="transmembrane region" description="Helical" evidence="7">
    <location>
        <begin position="66"/>
        <end position="88"/>
    </location>
</feature>
<dbReference type="PIRSF" id="PIRSF016379">
    <property type="entry name" value="ENT"/>
    <property type="match status" value="1"/>
</dbReference>
<dbReference type="Proteomes" id="UP001516400">
    <property type="component" value="Unassembled WGS sequence"/>
</dbReference>
<gene>
    <name evidence="8" type="ORF">HHI36_009327</name>
</gene>
<evidence type="ECO:0000256" key="3">
    <source>
        <dbReference type="ARBA" id="ARBA00022448"/>
    </source>
</evidence>
<dbReference type="GO" id="GO:0016020">
    <property type="term" value="C:membrane"/>
    <property type="evidence" value="ECO:0007669"/>
    <property type="project" value="UniProtKB-SubCell"/>
</dbReference>
<feature type="transmembrane region" description="Helical" evidence="7">
    <location>
        <begin position="165"/>
        <end position="191"/>
    </location>
</feature>
<organism evidence="8 9">
    <name type="scientific">Cryptolaemus montrouzieri</name>
    <dbReference type="NCBI Taxonomy" id="559131"/>
    <lineage>
        <taxon>Eukaryota</taxon>
        <taxon>Metazoa</taxon>
        <taxon>Ecdysozoa</taxon>
        <taxon>Arthropoda</taxon>
        <taxon>Hexapoda</taxon>
        <taxon>Insecta</taxon>
        <taxon>Pterygota</taxon>
        <taxon>Neoptera</taxon>
        <taxon>Endopterygota</taxon>
        <taxon>Coleoptera</taxon>
        <taxon>Polyphaga</taxon>
        <taxon>Cucujiformia</taxon>
        <taxon>Coccinelloidea</taxon>
        <taxon>Coccinellidae</taxon>
        <taxon>Scymninae</taxon>
        <taxon>Scymnini</taxon>
        <taxon>Cryptolaemus</taxon>
    </lineage>
</organism>
<feature type="transmembrane region" description="Helical" evidence="7">
    <location>
        <begin position="197"/>
        <end position="219"/>
    </location>
</feature>
<comment type="similarity">
    <text evidence="2">Belongs to the SLC29A/ENT transporter (TC 2.A.57) family.</text>
</comment>
<dbReference type="Pfam" id="PF01733">
    <property type="entry name" value="Nucleoside_tran"/>
    <property type="match status" value="2"/>
</dbReference>
<evidence type="ECO:0008006" key="10">
    <source>
        <dbReference type="Google" id="ProtNLM"/>
    </source>
</evidence>
<keyword evidence="5 7" id="KW-1133">Transmembrane helix</keyword>
<dbReference type="InterPro" id="IPR002259">
    <property type="entry name" value="Eqnu_transpt"/>
</dbReference>
<name>A0ABD2MVS9_9CUCU</name>